<evidence type="ECO:0000313" key="3">
    <source>
        <dbReference type="EMBL" id="MDN4481813.1"/>
    </source>
</evidence>
<gene>
    <name evidence="3" type="ORF">QQX02_12860</name>
</gene>
<comment type="caution">
    <text evidence="3">The sequence shown here is derived from an EMBL/GenBank/DDBJ whole genome shotgun (WGS) entry which is preliminary data.</text>
</comment>
<dbReference type="InterPro" id="IPR050982">
    <property type="entry name" value="Auxin_biosynth/cation_transpt"/>
</dbReference>
<dbReference type="Proteomes" id="UP001172708">
    <property type="component" value="Unassembled WGS sequence"/>
</dbReference>
<dbReference type="InterPro" id="IPR036188">
    <property type="entry name" value="FAD/NAD-bd_sf"/>
</dbReference>
<sequence>MTAAADSPVASPVVVIGAGQAGLSVAYHLRRRGLVTGTDVTVLDRGPSTGGAWQHRWEALRLGDAHRVHDLPGMDEVGISFATAPRDRPARDVVAEYYRRYERHFEIAVRRPVDVDAVTRQHDGRFLVESRDLGKPLAASAVVGAVGTWGAPRRPEIPGTEVFRGLQVTTADYRSAADFAGLRVAVVGGGTSAIGFVREVADAGATPLWYTRGPVRFLESAATLGEDLGRESVRLQDEAARAGAELPSIVSTTGIPLTPRMRRLRDRGLLERRPMFVRLVTDGVVEQDGRTTTVDAIIWAMGFRADLAPFAGVGVDARSGVEVDRGYAVRVPGLFLAGYGPQASTVSANRGARRIARDVEAYLSDGRWPPTQPRRVGASDSITRG</sequence>
<feature type="region of interest" description="Disordered" evidence="2">
    <location>
        <begin position="366"/>
        <end position="385"/>
    </location>
</feature>
<dbReference type="Gene3D" id="3.50.50.60">
    <property type="entry name" value="FAD/NAD(P)-binding domain"/>
    <property type="match status" value="1"/>
</dbReference>
<evidence type="ECO:0000256" key="2">
    <source>
        <dbReference type="SAM" id="MobiDB-lite"/>
    </source>
</evidence>
<dbReference type="PRINTS" id="PR00469">
    <property type="entry name" value="PNDRDTASEII"/>
</dbReference>
<evidence type="ECO:0000256" key="1">
    <source>
        <dbReference type="ARBA" id="ARBA00023002"/>
    </source>
</evidence>
<proteinExistence type="predicted"/>
<dbReference type="PRINTS" id="PR00368">
    <property type="entry name" value="FADPNR"/>
</dbReference>
<reference evidence="3" key="1">
    <citation type="submission" date="2023-06" db="EMBL/GenBank/DDBJ databases">
        <title>Egi l300058.</title>
        <authorList>
            <person name="Gao L."/>
            <person name="Fang B.-Z."/>
            <person name="Li W.-J."/>
        </authorList>
    </citation>
    <scope>NUCLEOTIDE SEQUENCE</scope>
    <source>
        <strain evidence="3">EGI L300058</strain>
    </source>
</reference>
<dbReference type="Pfam" id="PF13738">
    <property type="entry name" value="Pyr_redox_3"/>
    <property type="match status" value="1"/>
</dbReference>
<evidence type="ECO:0000313" key="4">
    <source>
        <dbReference type="Proteomes" id="UP001172708"/>
    </source>
</evidence>
<keyword evidence="1" id="KW-0560">Oxidoreductase</keyword>
<dbReference type="PANTHER" id="PTHR43539">
    <property type="entry name" value="FLAVIN-BINDING MONOOXYGENASE-LIKE PROTEIN (AFU_ORTHOLOGUE AFUA_4G09220)"/>
    <property type="match status" value="1"/>
</dbReference>
<dbReference type="SUPFAM" id="SSF51905">
    <property type="entry name" value="FAD/NAD(P)-binding domain"/>
    <property type="match status" value="1"/>
</dbReference>
<accession>A0ABT8GK43</accession>
<protein>
    <submittedName>
        <fullName evidence="3">FAD-dependent oxidoreductase</fullName>
    </submittedName>
</protein>
<name>A0ABT8GK43_9MICO</name>
<dbReference type="EMBL" id="JAUHQA010000001">
    <property type="protein sequence ID" value="MDN4481813.1"/>
    <property type="molecule type" value="Genomic_DNA"/>
</dbReference>
<dbReference type="PANTHER" id="PTHR43539:SF78">
    <property type="entry name" value="FLAVIN-CONTAINING MONOOXYGENASE"/>
    <property type="match status" value="1"/>
</dbReference>
<dbReference type="RefSeq" id="WP_301143565.1">
    <property type="nucleotide sequence ID" value="NZ_JAUHQA010000001.1"/>
</dbReference>
<keyword evidence="4" id="KW-1185">Reference proteome</keyword>
<organism evidence="3 4">
    <name type="scientific">Demequina muriae</name>
    <dbReference type="NCBI Taxonomy" id="3051664"/>
    <lineage>
        <taxon>Bacteria</taxon>
        <taxon>Bacillati</taxon>
        <taxon>Actinomycetota</taxon>
        <taxon>Actinomycetes</taxon>
        <taxon>Micrococcales</taxon>
        <taxon>Demequinaceae</taxon>
        <taxon>Demequina</taxon>
    </lineage>
</organism>